<dbReference type="Proteomes" id="UP000243217">
    <property type="component" value="Unassembled WGS sequence"/>
</dbReference>
<feature type="transmembrane region" description="Helical" evidence="8">
    <location>
        <begin position="497"/>
        <end position="522"/>
    </location>
</feature>
<dbReference type="GO" id="GO:0005886">
    <property type="term" value="C:plasma membrane"/>
    <property type="evidence" value="ECO:0007669"/>
    <property type="project" value="TreeGrafter"/>
</dbReference>
<keyword evidence="7" id="KW-0175">Coiled coil</keyword>
<keyword evidence="5 8" id="KW-1133">Transmembrane helix</keyword>
<evidence type="ECO:0000259" key="11">
    <source>
        <dbReference type="Pfam" id="PF14703"/>
    </source>
</evidence>
<feature type="domain" description="CSC1/OSCA1-like N-terminal transmembrane" evidence="10">
    <location>
        <begin position="803"/>
        <end position="951"/>
    </location>
</feature>
<evidence type="ECO:0008006" key="14">
    <source>
        <dbReference type="Google" id="ProtNLM"/>
    </source>
</evidence>
<dbReference type="InterPro" id="IPR027815">
    <property type="entry name" value="CSC1/OSCA1-like_cyt"/>
</dbReference>
<feature type="transmembrane region" description="Helical" evidence="8">
    <location>
        <begin position="1201"/>
        <end position="1225"/>
    </location>
</feature>
<organism evidence="12 13">
    <name type="scientific">Thraustotheca clavata</name>
    <dbReference type="NCBI Taxonomy" id="74557"/>
    <lineage>
        <taxon>Eukaryota</taxon>
        <taxon>Sar</taxon>
        <taxon>Stramenopiles</taxon>
        <taxon>Oomycota</taxon>
        <taxon>Saprolegniomycetes</taxon>
        <taxon>Saprolegniales</taxon>
        <taxon>Achlyaceae</taxon>
        <taxon>Thraustotheca</taxon>
    </lineage>
</organism>
<feature type="transmembrane region" description="Helical" evidence="8">
    <location>
        <begin position="1490"/>
        <end position="1511"/>
    </location>
</feature>
<evidence type="ECO:0000256" key="7">
    <source>
        <dbReference type="SAM" id="Coils"/>
    </source>
</evidence>
<evidence type="ECO:0000256" key="5">
    <source>
        <dbReference type="ARBA" id="ARBA00022989"/>
    </source>
</evidence>
<feature type="transmembrane region" description="Helical" evidence="8">
    <location>
        <begin position="1462"/>
        <end position="1483"/>
    </location>
</feature>
<name>A0A1V9YYR0_9STRA</name>
<feature type="transmembrane region" description="Helical" evidence="8">
    <location>
        <begin position="1293"/>
        <end position="1315"/>
    </location>
</feature>
<sequence>IKIGFGMAEGGGLNTTAPEADIHPSSTIETSLSIYFTIAFIAWLVFLFIQRRLQHVYAPRNQKIETASPVPDSDTMFGWMRPAWRTSDDDIMQFCGLDTLIFLRVLRIGRKLAFFGIFLSATLFPVYATGTNPTEVPLGNRTVFDPLERITMSNLNKGEPRLWASVAAMYAMTFYAFYLFSKEYKYYIARRHEYLSRDDPQQYTIVIHDLPPNLRTNETLKHYMDYLFPDEVLAVSVAVECGDLEKLVAKRTTARNQLEHYMALSSDTGERPIYRPKNAPIKSVDALDYFADELDRLNREVKEEYQRILDAQHEVRDKLVAEGYENATFANSTIDDSNAILVQKSVMRRSAFVSFRSLQTAQICQQILQTEKLMEMEIAAAPYPDDIVWENIGRTRQEKDSWRFVSTVISTAIILFWTIPTAIVVAFSTVESLKAKYSFLRKLLTENPWLAEFFKQLSPIGLAVMSALAPIIMTYMSKREGHPSGSLVRASTFTKMVYFQMFQIFFVSVIAGSLVSSVALVLKDPTLLVSLLGTTIPAQSTLFMSYLIVKIGIDLSLELLRVMPWILGLVYDIFAPKLTARERSSPFFGLVPVTIAGNFDAGGAVPDYLLAILLIVTFCAIAPLLCYFAAFYFFVAELVFRRQVLYVYDPSPHSTGAFWPQLHNFFVGAVALAQITFLGLISLKQSPGPIAAATVLPFLSALYLIYVLQIYPRPALNLPLLTCARLDKAREHRPHVDVSEAFIQPALNSSEPIKPDYMELQSREDYDGISPKMHEVTISFMASSGSGHGDNSTGTDLTSSATVLTSMKIYFSILLCGIVLFEYFRKFNPLMFSTRHRNASYATNFSGAKYGFLGWVLPVITVSDDEIIEHCGLDALVLLRFIRLGRKLSSCGILLSVILFPVYSTANWTSSNLDILDRVEITSIKPNDNRFWAAVLCMYVMSGYCMYLLVIEYKVYSSRRHDFLGKFGVQQYSVVINDLPRQLRTREALTKYLKYLFPTSLHAVVLSVECKHLEELVASREFFRNKLEHALAISSRTGNRPMHLVKHRGTTVDAIEYFEKKLRSRNEVIPIEIDRIESKQRRLYEAMNEDSLQDAACVSRYSTEGDEKEDNEDDQQVLSENEYQAEWTQPSESANRAKNLLKIMRHSAFITFTTLQSTHIAQQLLQTGKPTQMRIEAAPASKDIVWENIGVSLKIRSTWQYVSLLITTAIVVFWTIPTAIVASFAKVDNLRQVWPSLDSSFDKYPWLLSVFKQLAPLGLVAMTAIAPLIFTLLSRREGHPSTSQVDASVFMKLGYFQFIQIFFVSVFFGSFFTIIENLRAIFDNPSSIINLLGKSIPAQASSFMSFLIIKTGLSLPIELLRLSPYLLSRLYLIFAPQLTKRERVSRWLGLRPLHEPGELQYSNILPDYYQAVLLTLTFSPMSPLLSYFSALFFIISDLIYRRQLLFVYDPNVNTTGAYWPHLYNFLITALLVAQATLLGVLSLKKAPGPAAAAIILPFFTLLYHFQIVNLYPRTAQYLPLLECCRLDVVREKHQMTFDKDTYVQPALLAKTPIRADYSELGSVLDEENSSLFEA</sequence>
<feature type="domain" description="CSC1/OSCA1-like cytosolic" evidence="11">
    <location>
        <begin position="202"/>
        <end position="391"/>
    </location>
</feature>
<evidence type="ECO:0000256" key="2">
    <source>
        <dbReference type="ARBA" id="ARBA00007779"/>
    </source>
</evidence>
<evidence type="ECO:0000259" key="9">
    <source>
        <dbReference type="Pfam" id="PF02714"/>
    </source>
</evidence>
<feature type="domain" description="CSC1/OSCA1-like cytosolic" evidence="11">
    <location>
        <begin position="971"/>
        <end position="1084"/>
    </location>
</feature>
<evidence type="ECO:0000313" key="13">
    <source>
        <dbReference type="Proteomes" id="UP000243217"/>
    </source>
</evidence>
<dbReference type="InterPro" id="IPR003864">
    <property type="entry name" value="CSC1/OSCA1-like_7TM"/>
</dbReference>
<keyword evidence="6 8" id="KW-0472">Membrane</keyword>
<dbReference type="Pfam" id="PF14703">
    <property type="entry name" value="PHM7_cyt"/>
    <property type="match status" value="2"/>
</dbReference>
<feature type="domain" description="CSC1/OSCA1-like 7TM region" evidence="9">
    <location>
        <begin position="403"/>
        <end position="680"/>
    </location>
</feature>
<keyword evidence="4 8" id="KW-0812">Transmembrane</keyword>
<protein>
    <recommendedName>
        <fullName evidence="14">DUF221-domain-containing protein</fullName>
    </recommendedName>
</protein>
<proteinExistence type="inferred from homology"/>
<feature type="transmembrane region" description="Helical" evidence="8">
    <location>
        <begin position="162"/>
        <end position="181"/>
    </location>
</feature>
<feature type="coiled-coil region" evidence="7">
    <location>
        <begin position="287"/>
        <end position="314"/>
    </location>
</feature>
<gene>
    <name evidence="12" type="ORF">THRCLA_09167</name>
</gene>
<dbReference type="PANTHER" id="PTHR13018">
    <property type="entry name" value="PROBABLE MEMBRANE PROTEIN DUF221-RELATED"/>
    <property type="match status" value="1"/>
</dbReference>
<evidence type="ECO:0000313" key="12">
    <source>
        <dbReference type="EMBL" id="OQR90886.1"/>
    </source>
</evidence>
<comment type="caution">
    <text evidence="12">The sequence shown here is derived from an EMBL/GenBank/DDBJ whole genome shotgun (WGS) entry which is preliminary data.</text>
</comment>
<feature type="transmembrane region" description="Helical" evidence="8">
    <location>
        <begin position="662"/>
        <end position="683"/>
    </location>
</feature>
<feature type="transmembrane region" description="Helical" evidence="8">
    <location>
        <begin position="1424"/>
        <end position="1442"/>
    </location>
</feature>
<keyword evidence="13" id="KW-1185">Reference proteome</keyword>
<dbReference type="InterPro" id="IPR045122">
    <property type="entry name" value="Csc1-like"/>
</dbReference>
<evidence type="ECO:0000256" key="3">
    <source>
        <dbReference type="ARBA" id="ARBA00022448"/>
    </source>
</evidence>
<dbReference type="PANTHER" id="PTHR13018:SF5">
    <property type="entry name" value="RE44586P"/>
    <property type="match status" value="1"/>
</dbReference>
<feature type="transmembrane region" description="Helical" evidence="8">
    <location>
        <begin position="931"/>
        <end position="950"/>
    </location>
</feature>
<evidence type="ECO:0000259" key="10">
    <source>
        <dbReference type="Pfam" id="PF13967"/>
    </source>
</evidence>
<evidence type="ECO:0000256" key="1">
    <source>
        <dbReference type="ARBA" id="ARBA00004141"/>
    </source>
</evidence>
<feature type="domain" description="CSC1/OSCA1-like 7TM region" evidence="9">
    <location>
        <begin position="1201"/>
        <end position="1480"/>
    </location>
</feature>
<dbReference type="InterPro" id="IPR032880">
    <property type="entry name" value="CSC1/OSCA1-like_N"/>
</dbReference>
<evidence type="ECO:0000256" key="4">
    <source>
        <dbReference type="ARBA" id="ARBA00022692"/>
    </source>
</evidence>
<dbReference type="OrthoDB" id="1689567at2759"/>
<feature type="transmembrane region" description="Helical" evidence="8">
    <location>
        <begin position="1254"/>
        <end position="1273"/>
    </location>
</feature>
<feature type="transmembrane region" description="Helical" evidence="8">
    <location>
        <begin position="528"/>
        <end position="549"/>
    </location>
</feature>
<feature type="transmembrane region" description="Helical" evidence="8">
    <location>
        <begin position="404"/>
        <end position="427"/>
    </location>
</feature>
<dbReference type="GO" id="GO:0005227">
    <property type="term" value="F:calcium-activated cation channel activity"/>
    <property type="evidence" value="ECO:0007669"/>
    <property type="project" value="InterPro"/>
</dbReference>
<feature type="domain" description="CSC1/OSCA1-like N-terminal transmembrane" evidence="10">
    <location>
        <begin position="30"/>
        <end position="183"/>
    </location>
</feature>
<dbReference type="EMBL" id="JNBS01002479">
    <property type="protein sequence ID" value="OQR90886.1"/>
    <property type="molecule type" value="Genomic_DNA"/>
</dbReference>
<dbReference type="Pfam" id="PF02714">
    <property type="entry name" value="RSN1_7TM"/>
    <property type="match status" value="2"/>
</dbReference>
<reference evidence="12 13" key="1">
    <citation type="journal article" date="2014" name="Genome Biol. Evol.">
        <title>The secreted proteins of Achlya hypogyna and Thraustotheca clavata identify the ancestral oomycete secretome and reveal gene acquisitions by horizontal gene transfer.</title>
        <authorList>
            <person name="Misner I."/>
            <person name="Blouin N."/>
            <person name="Leonard G."/>
            <person name="Richards T.A."/>
            <person name="Lane C.E."/>
        </authorList>
    </citation>
    <scope>NUCLEOTIDE SEQUENCE [LARGE SCALE GENOMIC DNA]</scope>
    <source>
        <strain evidence="12 13">ATCC 34112</strain>
    </source>
</reference>
<feature type="non-terminal residue" evidence="12">
    <location>
        <position position="1"/>
    </location>
</feature>
<feature type="transmembrane region" description="Helical" evidence="8">
    <location>
        <begin position="888"/>
        <end position="906"/>
    </location>
</feature>
<accession>A0A1V9YYR0</accession>
<feature type="transmembrane region" description="Helical" evidence="8">
    <location>
        <begin position="112"/>
        <end position="130"/>
    </location>
</feature>
<comment type="subcellular location">
    <subcellularLocation>
        <location evidence="1">Membrane</location>
        <topology evidence="1">Multi-pass membrane protein</topology>
    </subcellularLocation>
</comment>
<feature type="transmembrane region" description="Helical" evidence="8">
    <location>
        <begin position="32"/>
        <end position="49"/>
    </location>
</feature>
<keyword evidence="3" id="KW-0813">Transport</keyword>
<evidence type="ECO:0000256" key="8">
    <source>
        <dbReference type="SAM" id="Phobius"/>
    </source>
</evidence>
<evidence type="ECO:0000256" key="6">
    <source>
        <dbReference type="ARBA" id="ARBA00023136"/>
    </source>
</evidence>
<feature type="transmembrane region" description="Helical" evidence="8">
    <location>
        <begin position="608"/>
        <end position="635"/>
    </location>
</feature>
<feature type="transmembrane region" description="Helical" evidence="8">
    <location>
        <begin position="807"/>
        <end position="824"/>
    </location>
</feature>
<feature type="transmembrane region" description="Helical" evidence="8">
    <location>
        <begin position="690"/>
        <end position="711"/>
    </location>
</feature>
<comment type="similarity">
    <text evidence="2">Belongs to the CSC1 (TC 1.A.17) family.</text>
</comment>
<dbReference type="Pfam" id="PF13967">
    <property type="entry name" value="RSN1_TM"/>
    <property type="match status" value="2"/>
</dbReference>